<dbReference type="EMBL" id="KK112192">
    <property type="protein sequence ID" value="KFM57008.1"/>
    <property type="molecule type" value="Genomic_DNA"/>
</dbReference>
<keyword evidence="2" id="KW-1185">Reference proteome</keyword>
<dbReference type="Gene3D" id="3.10.100.10">
    <property type="entry name" value="Mannose-Binding Protein A, subunit A"/>
    <property type="match status" value="1"/>
</dbReference>
<dbReference type="OrthoDB" id="2142683at2759"/>
<evidence type="ECO:0000313" key="2">
    <source>
        <dbReference type="Proteomes" id="UP000054359"/>
    </source>
</evidence>
<dbReference type="SUPFAM" id="SSF56436">
    <property type="entry name" value="C-type lectin-like"/>
    <property type="match status" value="1"/>
</dbReference>
<evidence type="ECO:0000313" key="1">
    <source>
        <dbReference type="EMBL" id="KFM57008.1"/>
    </source>
</evidence>
<evidence type="ECO:0008006" key="3">
    <source>
        <dbReference type="Google" id="ProtNLM"/>
    </source>
</evidence>
<dbReference type="InterPro" id="IPR016186">
    <property type="entry name" value="C-type_lectin-like/link_sf"/>
</dbReference>
<sequence length="148" mass="16716">MSIYVIGSGFLKVKWENAKTLSASGRIRAASKYSITHQRANQDTEAVEVTEEEFLLTPLAMEEKYSFELACNFANTFYICGSISTTTDVPDYFKRQFSGSYTLYETFENTGKSWAEAESDCLERSGHLTSVLDESEAKILLQILPYKD</sequence>
<protein>
    <recommendedName>
        <fullName evidence="3">C-type lectin domain-containing protein</fullName>
    </recommendedName>
</protein>
<feature type="non-terminal residue" evidence="1">
    <location>
        <position position="148"/>
    </location>
</feature>
<dbReference type="AlphaFoldDB" id="A0A087SVW9"/>
<name>A0A087SVW9_STEMI</name>
<proteinExistence type="predicted"/>
<reference evidence="1 2" key="1">
    <citation type="submission" date="2013-11" db="EMBL/GenBank/DDBJ databases">
        <title>Genome sequencing of Stegodyphus mimosarum.</title>
        <authorList>
            <person name="Bechsgaard J."/>
        </authorList>
    </citation>
    <scope>NUCLEOTIDE SEQUENCE [LARGE SCALE GENOMIC DNA]</scope>
</reference>
<gene>
    <name evidence="1" type="ORF">X975_15846</name>
</gene>
<dbReference type="CDD" id="cd00037">
    <property type="entry name" value="CLECT"/>
    <property type="match status" value="1"/>
</dbReference>
<dbReference type="Proteomes" id="UP000054359">
    <property type="component" value="Unassembled WGS sequence"/>
</dbReference>
<organism evidence="1 2">
    <name type="scientific">Stegodyphus mimosarum</name>
    <name type="common">African social velvet spider</name>
    <dbReference type="NCBI Taxonomy" id="407821"/>
    <lineage>
        <taxon>Eukaryota</taxon>
        <taxon>Metazoa</taxon>
        <taxon>Ecdysozoa</taxon>
        <taxon>Arthropoda</taxon>
        <taxon>Chelicerata</taxon>
        <taxon>Arachnida</taxon>
        <taxon>Araneae</taxon>
        <taxon>Araneomorphae</taxon>
        <taxon>Entelegynae</taxon>
        <taxon>Eresoidea</taxon>
        <taxon>Eresidae</taxon>
        <taxon>Stegodyphus</taxon>
    </lineage>
</organism>
<dbReference type="InterPro" id="IPR016187">
    <property type="entry name" value="CTDL_fold"/>
</dbReference>
<accession>A0A087SVW9</accession>